<gene>
    <name evidence="2" type="ORF">JBS370_LOCUS28304</name>
</gene>
<dbReference type="Proteomes" id="UP000663836">
    <property type="component" value="Unassembled WGS sequence"/>
</dbReference>
<accession>A0A819R1D0</accession>
<feature type="compositionally biased region" description="Basic and acidic residues" evidence="1">
    <location>
        <begin position="481"/>
        <end position="493"/>
    </location>
</feature>
<evidence type="ECO:0000313" key="2">
    <source>
        <dbReference type="EMBL" id="CAF4037377.1"/>
    </source>
</evidence>
<comment type="caution">
    <text evidence="2">The sequence shown here is derived from an EMBL/GenBank/DDBJ whole genome shotgun (WGS) entry which is preliminary data.</text>
</comment>
<feature type="compositionally biased region" description="Polar residues" evidence="1">
    <location>
        <begin position="447"/>
        <end position="457"/>
    </location>
</feature>
<evidence type="ECO:0000256" key="1">
    <source>
        <dbReference type="SAM" id="MobiDB-lite"/>
    </source>
</evidence>
<feature type="region of interest" description="Disordered" evidence="1">
    <location>
        <begin position="407"/>
        <end position="493"/>
    </location>
</feature>
<protein>
    <submittedName>
        <fullName evidence="2">Uncharacterized protein</fullName>
    </submittedName>
</protein>
<feature type="compositionally biased region" description="Basic and acidic residues" evidence="1">
    <location>
        <begin position="407"/>
        <end position="421"/>
    </location>
</feature>
<feature type="compositionally biased region" description="Low complexity" evidence="1">
    <location>
        <begin position="436"/>
        <end position="446"/>
    </location>
</feature>
<proteinExistence type="predicted"/>
<dbReference type="EMBL" id="CAJOBD010005632">
    <property type="protein sequence ID" value="CAF4037377.1"/>
    <property type="molecule type" value="Genomic_DNA"/>
</dbReference>
<dbReference type="AlphaFoldDB" id="A0A819R1D0"/>
<name>A0A819R1D0_9BILA</name>
<organism evidence="2 3">
    <name type="scientific">Rotaria sordida</name>
    <dbReference type="NCBI Taxonomy" id="392033"/>
    <lineage>
        <taxon>Eukaryota</taxon>
        <taxon>Metazoa</taxon>
        <taxon>Spiralia</taxon>
        <taxon>Gnathifera</taxon>
        <taxon>Rotifera</taxon>
        <taxon>Eurotatoria</taxon>
        <taxon>Bdelloidea</taxon>
        <taxon>Philodinida</taxon>
        <taxon>Philodinidae</taxon>
        <taxon>Rotaria</taxon>
    </lineage>
</organism>
<evidence type="ECO:0000313" key="3">
    <source>
        <dbReference type="Proteomes" id="UP000663836"/>
    </source>
</evidence>
<reference evidence="2" key="1">
    <citation type="submission" date="2021-02" db="EMBL/GenBank/DDBJ databases">
        <authorList>
            <person name="Nowell W R."/>
        </authorList>
    </citation>
    <scope>NUCLEOTIDE SEQUENCE</scope>
</reference>
<sequence length="493" mass="57075">MNQTSCYSFIFKLSRNYPTASQNRLAKILERVETTLNNLFQSKSITEAQYMAMKIDRSTVRTNYLYFVSDTHKEGIPVQPIMVCNEGPTMGISRYLGRLLGLLFNDQLIKSGQLRPTTLFASFNIDNLCLNFSYQQVMNALEHFLNSYISSDHSIQGMTISTILQLVRLVLDEQYFIYNYKLYRKTAGSASGPLLTIPLVYPNEAFITWNRSEDELRTLLAMANSQFPQPILNITHIGLRIHFRDILITNNNGILQTGVYHELMFDDNELLSSFPDIIQPPIIQDTWKWLYAAFLKAFRYCSENDTFHEETDEIKCQLIRHLQEKQVQFYEDLEKLVARVSIDFLPRSFDELERLVSFDDYFPLIKDNIAVEFKQNSYKIIQEAKRIWLNTYVDAYESQMEEFEHQYEKKLDQEKQDKEDAASQATLRLRNPRIKSSSSSSSSSSSVTAASNSTLTTFMLVAESSRKRGHSGRPPISLTENQKENIRQAHSPE</sequence>